<sequence>MRHKSWLNCSDTRYLPAVALLILSLTVDHVSALYVVPGSNCTDACSSSLTAYTTDGSDIVCHDTDYNSTTIGEAFKICISCEIQSSALNPYTVQTDVGWALYNMRYTLDWCLFGFPNNGNQSAISSQTTQCQTSCTNMSKSLEINILTPNTTSTYDYCEDPNFLPNVDGCAKCLAKVPNQLYSANFLNTLAYACRTQPAPTLAFPIRPSEIFTWNPPSNYSTMNCSSGGNLPYSTRVAIAISVPIGSFVIITLLLIIFYVHKNTNDRYYRPPPTHKSISKSDSAWSKSPNYKSPNYQTPSRKSQSRNPSGNSRPYPGIAPLKPEKIPIPGPLRPRSSKSTIASRSPYPMSPIASRSPYPTSPIPPVPPIPPQNRAHNPPVPFSTLFNQPIPQPPLSPTPNLTSPSQTFLPATRYSPTSSKPRKTYQPPISKFRRKAKPKDPPPLPPQPAGLVSWERIAIQNARIRASQQGQSPSPAVSPLSQPPPRNRDNTQPNTTTPTTSFIPPLSQSPAFMDMDDSREATPFRLGTPLHPPPPRTPKRRGTPGQGDVLRQREGRIVSQGWDGRGASGGEGWGGTSWYDEGDNGNSNGDDGGGVLQAGRWSANEPVRVVGRMDSETLGNTTIAMGRGSGRGGVDSYSTRSSSTLLSAQRGTRATRATAGRWGAREEFRADTPNPDDGRLVRRSEGGVMRMGSGRSKGSRKEVRWSKDVDYEGR</sequence>
<comment type="caution">
    <text evidence="4">The sequence shown here is derived from an EMBL/GenBank/DDBJ whole genome shotgun (WGS) entry which is preliminary data.</text>
</comment>
<feature type="compositionally biased region" description="Basic and acidic residues" evidence="1">
    <location>
        <begin position="699"/>
        <end position="714"/>
    </location>
</feature>
<keyword evidence="2" id="KW-0812">Transmembrane</keyword>
<feature type="compositionally biased region" description="Low complexity" evidence="1">
    <location>
        <begin position="398"/>
        <end position="407"/>
    </location>
</feature>
<feature type="region of interest" description="Disordered" evidence="1">
    <location>
        <begin position="269"/>
        <end position="714"/>
    </location>
</feature>
<evidence type="ECO:0000313" key="5">
    <source>
        <dbReference type="Proteomes" id="UP001166286"/>
    </source>
</evidence>
<feature type="compositionally biased region" description="Gly residues" evidence="1">
    <location>
        <begin position="563"/>
        <end position="575"/>
    </location>
</feature>
<proteinExistence type="predicted"/>
<evidence type="ECO:0000256" key="3">
    <source>
        <dbReference type="SAM" id="SignalP"/>
    </source>
</evidence>
<feature type="compositionally biased region" description="Low complexity" evidence="1">
    <location>
        <begin position="636"/>
        <end position="662"/>
    </location>
</feature>
<reference evidence="4" key="1">
    <citation type="submission" date="2023-03" db="EMBL/GenBank/DDBJ databases">
        <title>Complete genome of Cladonia borealis.</title>
        <authorList>
            <person name="Park H."/>
        </authorList>
    </citation>
    <scope>NUCLEOTIDE SEQUENCE</scope>
    <source>
        <strain evidence="4">ANT050790</strain>
    </source>
</reference>
<feature type="compositionally biased region" description="Pro residues" evidence="1">
    <location>
        <begin position="359"/>
        <end position="371"/>
    </location>
</feature>
<keyword evidence="5" id="KW-1185">Reference proteome</keyword>
<organism evidence="4 5">
    <name type="scientific">Cladonia borealis</name>
    <dbReference type="NCBI Taxonomy" id="184061"/>
    <lineage>
        <taxon>Eukaryota</taxon>
        <taxon>Fungi</taxon>
        <taxon>Dikarya</taxon>
        <taxon>Ascomycota</taxon>
        <taxon>Pezizomycotina</taxon>
        <taxon>Lecanoromycetes</taxon>
        <taxon>OSLEUM clade</taxon>
        <taxon>Lecanoromycetidae</taxon>
        <taxon>Lecanorales</taxon>
        <taxon>Lecanorineae</taxon>
        <taxon>Cladoniaceae</taxon>
        <taxon>Cladonia</taxon>
    </lineage>
</organism>
<keyword evidence="3" id="KW-0732">Signal</keyword>
<feature type="signal peptide" evidence="3">
    <location>
        <begin position="1"/>
        <end position="32"/>
    </location>
</feature>
<keyword evidence="2" id="KW-1133">Transmembrane helix</keyword>
<feature type="transmembrane region" description="Helical" evidence="2">
    <location>
        <begin position="237"/>
        <end position="260"/>
    </location>
</feature>
<evidence type="ECO:0000256" key="1">
    <source>
        <dbReference type="SAM" id="MobiDB-lite"/>
    </source>
</evidence>
<evidence type="ECO:0000313" key="4">
    <source>
        <dbReference type="EMBL" id="KAK0516337.1"/>
    </source>
</evidence>
<accession>A0AA39R7G1</accession>
<dbReference type="AlphaFoldDB" id="A0AA39R7G1"/>
<protein>
    <submittedName>
        <fullName evidence="4">Uncharacterized protein</fullName>
    </submittedName>
</protein>
<feature type="compositionally biased region" description="Basic and acidic residues" evidence="1">
    <location>
        <begin position="663"/>
        <end position="685"/>
    </location>
</feature>
<gene>
    <name evidence="4" type="ORF">JMJ35_000940</name>
</gene>
<name>A0AA39R7G1_9LECA</name>
<feature type="compositionally biased region" description="Polar residues" evidence="1">
    <location>
        <begin position="466"/>
        <end position="475"/>
    </location>
</feature>
<dbReference type="EMBL" id="JAFEKC020000002">
    <property type="protein sequence ID" value="KAK0516337.1"/>
    <property type="molecule type" value="Genomic_DNA"/>
</dbReference>
<feature type="chain" id="PRO_5041309399" evidence="3">
    <location>
        <begin position="33"/>
        <end position="714"/>
    </location>
</feature>
<dbReference type="Proteomes" id="UP001166286">
    <property type="component" value="Unassembled WGS sequence"/>
</dbReference>
<feature type="compositionally biased region" description="Low complexity" evidence="1">
    <location>
        <begin position="490"/>
        <end position="500"/>
    </location>
</feature>
<evidence type="ECO:0000256" key="2">
    <source>
        <dbReference type="SAM" id="Phobius"/>
    </source>
</evidence>
<keyword evidence="2" id="KW-0472">Membrane</keyword>
<feature type="compositionally biased region" description="Polar residues" evidence="1">
    <location>
        <begin position="289"/>
        <end position="312"/>
    </location>
</feature>